<dbReference type="CDD" id="cd00067">
    <property type="entry name" value="GAL4"/>
    <property type="match status" value="1"/>
</dbReference>
<evidence type="ECO:0000259" key="9">
    <source>
        <dbReference type="PROSITE" id="PS50048"/>
    </source>
</evidence>
<dbReference type="InterPro" id="IPR007219">
    <property type="entry name" value="XnlR_reg_dom"/>
</dbReference>
<dbReference type="CDD" id="cd12148">
    <property type="entry name" value="fungal_TF_MHR"/>
    <property type="match status" value="1"/>
</dbReference>
<evidence type="ECO:0000256" key="5">
    <source>
        <dbReference type="ARBA" id="ARBA00023125"/>
    </source>
</evidence>
<dbReference type="EMBL" id="JABCIY010000158">
    <property type="protein sequence ID" value="KAF7191361.1"/>
    <property type="molecule type" value="Genomic_DNA"/>
</dbReference>
<dbReference type="PROSITE" id="PS00463">
    <property type="entry name" value="ZN2_CY6_FUNGAL_1"/>
    <property type="match status" value="1"/>
</dbReference>
<keyword evidence="2" id="KW-0479">Metal-binding</keyword>
<dbReference type="Proteomes" id="UP000660729">
    <property type="component" value="Unassembled WGS sequence"/>
</dbReference>
<evidence type="ECO:0000256" key="3">
    <source>
        <dbReference type="ARBA" id="ARBA00022833"/>
    </source>
</evidence>
<keyword evidence="11" id="KW-1185">Reference proteome</keyword>
<dbReference type="GO" id="GO:0043565">
    <property type="term" value="F:sequence-specific DNA binding"/>
    <property type="evidence" value="ECO:0007669"/>
    <property type="project" value="TreeGrafter"/>
</dbReference>
<dbReference type="GO" id="GO:0006351">
    <property type="term" value="P:DNA-templated transcription"/>
    <property type="evidence" value="ECO:0007669"/>
    <property type="project" value="InterPro"/>
</dbReference>
<dbReference type="Pfam" id="PF04082">
    <property type="entry name" value="Fungal_trans"/>
    <property type="match status" value="1"/>
</dbReference>
<dbReference type="AlphaFoldDB" id="A0A8H6RJT9"/>
<dbReference type="GO" id="GO:0045944">
    <property type="term" value="P:positive regulation of transcription by RNA polymerase II"/>
    <property type="evidence" value="ECO:0007669"/>
    <property type="project" value="TreeGrafter"/>
</dbReference>
<dbReference type="PANTHER" id="PTHR47782:SF12">
    <property type="entry name" value="ZN(II)2CYS6 TRANSCRIPTION FACTOR (EUROFUNG)"/>
    <property type="match status" value="1"/>
</dbReference>
<feature type="domain" description="Zn(2)-C6 fungal-type" evidence="9">
    <location>
        <begin position="24"/>
        <end position="54"/>
    </location>
</feature>
<dbReference type="GO" id="GO:0005634">
    <property type="term" value="C:nucleus"/>
    <property type="evidence" value="ECO:0007669"/>
    <property type="project" value="UniProtKB-SubCell"/>
</dbReference>
<dbReference type="Gene3D" id="4.10.240.10">
    <property type="entry name" value="Zn(2)-C6 fungal-type DNA-binding domain"/>
    <property type="match status" value="1"/>
</dbReference>
<accession>A0A8H6RJT9</accession>
<evidence type="ECO:0000256" key="4">
    <source>
        <dbReference type="ARBA" id="ARBA00023015"/>
    </source>
</evidence>
<keyword evidence="3" id="KW-0862">Zinc</keyword>
<dbReference type="SMART" id="SM00906">
    <property type="entry name" value="Fungal_trans"/>
    <property type="match status" value="1"/>
</dbReference>
<evidence type="ECO:0000256" key="2">
    <source>
        <dbReference type="ARBA" id="ARBA00022723"/>
    </source>
</evidence>
<reference evidence="10" key="1">
    <citation type="submission" date="2020-04" db="EMBL/GenBank/DDBJ databases">
        <title>Draft genome resource of the tomato pathogen Pseudocercospora fuligena.</title>
        <authorList>
            <person name="Zaccaron A."/>
        </authorList>
    </citation>
    <scope>NUCLEOTIDE SEQUENCE</scope>
    <source>
        <strain evidence="10">PF001</strain>
    </source>
</reference>
<comment type="caution">
    <text evidence="10">The sequence shown here is derived from an EMBL/GenBank/DDBJ whole genome shotgun (WGS) entry which is preliminary data.</text>
</comment>
<evidence type="ECO:0000256" key="1">
    <source>
        <dbReference type="ARBA" id="ARBA00004123"/>
    </source>
</evidence>
<dbReference type="PANTHER" id="PTHR47782">
    <property type="entry name" value="ZN(II)2CYS6 TRANSCRIPTION FACTOR (EUROFUNG)-RELATED"/>
    <property type="match status" value="1"/>
</dbReference>
<dbReference type="GO" id="GO:0008270">
    <property type="term" value="F:zinc ion binding"/>
    <property type="evidence" value="ECO:0007669"/>
    <property type="project" value="InterPro"/>
</dbReference>
<dbReference type="SMART" id="SM00066">
    <property type="entry name" value="GAL4"/>
    <property type="match status" value="1"/>
</dbReference>
<keyword evidence="6" id="KW-0804">Transcription</keyword>
<dbReference type="InterPro" id="IPR052202">
    <property type="entry name" value="Yeast_MetPath_Reg"/>
</dbReference>
<dbReference type="InterPro" id="IPR036864">
    <property type="entry name" value="Zn2-C6_fun-type_DNA-bd_sf"/>
</dbReference>
<name>A0A8H6RJT9_9PEZI</name>
<dbReference type="InterPro" id="IPR001138">
    <property type="entry name" value="Zn2Cys6_DnaBD"/>
</dbReference>
<comment type="subcellular location">
    <subcellularLocation>
        <location evidence="1">Nucleus</location>
    </subcellularLocation>
</comment>
<organism evidence="10 11">
    <name type="scientific">Pseudocercospora fuligena</name>
    <dbReference type="NCBI Taxonomy" id="685502"/>
    <lineage>
        <taxon>Eukaryota</taxon>
        <taxon>Fungi</taxon>
        <taxon>Dikarya</taxon>
        <taxon>Ascomycota</taxon>
        <taxon>Pezizomycotina</taxon>
        <taxon>Dothideomycetes</taxon>
        <taxon>Dothideomycetidae</taxon>
        <taxon>Mycosphaerellales</taxon>
        <taxon>Mycosphaerellaceae</taxon>
        <taxon>Pseudocercospora</taxon>
    </lineage>
</organism>
<keyword evidence="5" id="KW-0238">DNA-binding</keyword>
<sequence length="379" mass="42214">MATTQAGSSPVSKRVRVGERTMLACTSCKHRKLKCDGQTPKCQNCIKSDRDCLVEDPATGLQRPRDYMQTLEARVAYLESLLQDARPDIALDHLTHRERQPEGNHVRHSPRSQIGDEVDRVSTDVALLCVSAAGREPHYFGPSSAISFSRIASQSMGLHPSLGASPLTVDDDDSEVRDNRKLIFPSRIAGAALSRAYFENVAPQYPFLHRPTFDSWEERCHEQWANADAPPTSHLPIFFVLMVYAIGSLALGPKHYDEAEAFYAAAMDRSQPVFDMDNLESLQAILACAVYSVRSPVGASLWKISGLAIRTCVELGYHRSTEKFHQSADSLTREISKRCFWTAYDIDRSISFILGRPTAIPDHAIDAELPLDIDDEHIT</sequence>
<evidence type="ECO:0000313" key="11">
    <source>
        <dbReference type="Proteomes" id="UP000660729"/>
    </source>
</evidence>
<evidence type="ECO:0000256" key="6">
    <source>
        <dbReference type="ARBA" id="ARBA00023163"/>
    </source>
</evidence>
<keyword evidence="4" id="KW-0805">Transcription regulation</keyword>
<keyword evidence="7" id="KW-0539">Nucleus</keyword>
<evidence type="ECO:0000256" key="8">
    <source>
        <dbReference type="SAM" id="MobiDB-lite"/>
    </source>
</evidence>
<feature type="region of interest" description="Disordered" evidence="8">
    <location>
        <begin position="96"/>
        <end position="116"/>
    </location>
</feature>
<dbReference type="OrthoDB" id="3627416at2759"/>
<dbReference type="Pfam" id="PF00172">
    <property type="entry name" value="Zn_clus"/>
    <property type="match status" value="1"/>
</dbReference>
<feature type="compositionally biased region" description="Basic and acidic residues" evidence="8">
    <location>
        <begin position="96"/>
        <end position="105"/>
    </location>
</feature>
<dbReference type="SUPFAM" id="SSF57701">
    <property type="entry name" value="Zn2/Cys6 DNA-binding domain"/>
    <property type="match status" value="1"/>
</dbReference>
<proteinExistence type="predicted"/>
<dbReference type="GO" id="GO:0000981">
    <property type="term" value="F:DNA-binding transcription factor activity, RNA polymerase II-specific"/>
    <property type="evidence" value="ECO:0007669"/>
    <property type="project" value="InterPro"/>
</dbReference>
<protein>
    <submittedName>
        <fullName evidence="10">Positive regulator of purine utilization</fullName>
    </submittedName>
</protein>
<dbReference type="PROSITE" id="PS50048">
    <property type="entry name" value="ZN2_CY6_FUNGAL_2"/>
    <property type="match status" value="1"/>
</dbReference>
<evidence type="ECO:0000256" key="7">
    <source>
        <dbReference type="ARBA" id="ARBA00023242"/>
    </source>
</evidence>
<gene>
    <name evidence="10" type="ORF">HII31_07384</name>
</gene>
<evidence type="ECO:0000313" key="10">
    <source>
        <dbReference type="EMBL" id="KAF7191361.1"/>
    </source>
</evidence>